<comment type="caution">
    <text evidence="6">The sequence shown here is derived from an EMBL/GenBank/DDBJ whole genome shotgun (WGS) entry which is preliminary data.</text>
</comment>
<sequence>MRPSAIYRAVKARLMAGEFKAGEKLRPDMLKDAYGISASAMREIFLRLAHENLLTQEEQKGFHVPFANEKQLTDMMNLRILLECEGAKESILNGDLEWEARLAAAHHKLVHIERKMKAAADIAPIVPIWTRIDWEFHETLLLACPSDVLRATHRNIYEQYRQQVVAGLKSAGFRPETTSEHAAILKAAIERDIPACQSAIHTHLQTYRGDVGERLKSA</sequence>
<dbReference type="SUPFAM" id="SSF46785">
    <property type="entry name" value="Winged helix' DNA-binding domain"/>
    <property type="match status" value="1"/>
</dbReference>
<feature type="domain" description="HTH gntR-type" evidence="4">
    <location>
        <begin position="6"/>
        <end position="64"/>
    </location>
</feature>
<accession>A0ABT2LV88</accession>
<name>A0ABT2LV88_9HYPH</name>
<dbReference type="SMART" id="SM00345">
    <property type="entry name" value="HTH_GNTR"/>
    <property type="match status" value="1"/>
</dbReference>
<dbReference type="SUPFAM" id="SSF48008">
    <property type="entry name" value="GntR ligand-binding domain-like"/>
    <property type="match status" value="1"/>
</dbReference>
<evidence type="ECO:0000256" key="2">
    <source>
        <dbReference type="ARBA" id="ARBA00023125"/>
    </source>
</evidence>
<dbReference type="SMART" id="SM00895">
    <property type="entry name" value="FCD"/>
    <property type="match status" value="1"/>
</dbReference>
<dbReference type="InterPro" id="IPR036390">
    <property type="entry name" value="WH_DNA-bd_sf"/>
</dbReference>
<evidence type="ECO:0000256" key="3">
    <source>
        <dbReference type="ARBA" id="ARBA00023163"/>
    </source>
</evidence>
<evidence type="ECO:0000259" key="5">
    <source>
        <dbReference type="SMART" id="SM00895"/>
    </source>
</evidence>
<organism evidence="6 7">
    <name type="scientific">Chelativorans salis</name>
    <dbReference type="NCBI Taxonomy" id="2978478"/>
    <lineage>
        <taxon>Bacteria</taxon>
        <taxon>Pseudomonadati</taxon>
        <taxon>Pseudomonadota</taxon>
        <taxon>Alphaproteobacteria</taxon>
        <taxon>Hyphomicrobiales</taxon>
        <taxon>Phyllobacteriaceae</taxon>
        <taxon>Chelativorans</taxon>
    </lineage>
</organism>
<dbReference type="Pfam" id="PF00392">
    <property type="entry name" value="GntR"/>
    <property type="match status" value="1"/>
</dbReference>
<dbReference type="InterPro" id="IPR036388">
    <property type="entry name" value="WH-like_DNA-bd_sf"/>
</dbReference>
<keyword evidence="1" id="KW-0805">Transcription regulation</keyword>
<keyword evidence="7" id="KW-1185">Reference proteome</keyword>
<evidence type="ECO:0000256" key="1">
    <source>
        <dbReference type="ARBA" id="ARBA00023015"/>
    </source>
</evidence>
<dbReference type="Gene3D" id="1.10.10.10">
    <property type="entry name" value="Winged helix-like DNA-binding domain superfamily/Winged helix DNA-binding domain"/>
    <property type="match status" value="1"/>
</dbReference>
<evidence type="ECO:0000313" key="6">
    <source>
        <dbReference type="EMBL" id="MCT7378014.1"/>
    </source>
</evidence>
<dbReference type="InterPro" id="IPR011711">
    <property type="entry name" value="GntR_C"/>
</dbReference>
<dbReference type="Pfam" id="PF07729">
    <property type="entry name" value="FCD"/>
    <property type="match status" value="1"/>
</dbReference>
<keyword evidence="2" id="KW-0238">DNA-binding</keyword>
<dbReference type="Gene3D" id="1.20.120.530">
    <property type="entry name" value="GntR ligand-binding domain-like"/>
    <property type="match status" value="1"/>
</dbReference>
<dbReference type="EMBL" id="JAOCZP010000010">
    <property type="protein sequence ID" value="MCT7378014.1"/>
    <property type="molecule type" value="Genomic_DNA"/>
</dbReference>
<proteinExistence type="predicted"/>
<dbReference type="InterPro" id="IPR000524">
    <property type="entry name" value="Tscrpt_reg_HTH_GntR"/>
</dbReference>
<protein>
    <submittedName>
        <fullName evidence="6">GntR family transcriptional regulator</fullName>
    </submittedName>
</protein>
<feature type="domain" description="GntR C-terminal" evidence="5">
    <location>
        <begin position="74"/>
        <end position="206"/>
    </location>
</feature>
<dbReference type="Proteomes" id="UP001320831">
    <property type="component" value="Unassembled WGS sequence"/>
</dbReference>
<dbReference type="InterPro" id="IPR008920">
    <property type="entry name" value="TF_FadR/GntR_C"/>
</dbReference>
<evidence type="ECO:0000259" key="4">
    <source>
        <dbReference type="SMART" id="SM00345"/>
    </source>
</evidence>
<reference evidence="6 7" key="1">
    <citation type="submission" date="2022-09" db="EMBL/GenBank/DDBJ databases">
        <title>Chelativorans salina sp. nov., a novel slightly halophilic bacterium isolated from a saline lake sediment enrichment.</title>
        <authorList>
            <person name="Gao L."/>
            <person name="Fang B.-Z."/>
            <person name="Li W.-J."/>
        </authorList>
    </citation>
    <scope>NUCLEOTIDE SEQUENCE [LARGE SCALE GENOMIC DNA]</scope>
    <source>
        <strain evidence="6 7">EGI FJ00035</strain>
    </source>
</reference>
<gene>
    <name evidence="6" type="ORF">N5A92_23630</name>
</gene>
<dbReference type="PANTHER" id="PTHR43537:SF20">
    <property type="entry name" value="HTH-TYPE TRANSCRIPTIONAL REPRESSOR GLAR"/>
    <property type="match status" value="1"/>
</dbReference>
<keyword evidence="3" id="KW-0804">Transcription</keyword>
<evidence type="ECO:0000313" key="7">
    <source>
        <dbReference type="Proteomes" id="UP001320831"/>
    </source>
</evidence>
<dbReference type="PANTHER" id="PTHR43537">
    <property type="entry name" value="TRANSCRIPTIONAL REGULATOR, GNTR FAMILY"/>
    <property type="match status" value="1"/>
</dbReference>